<dbReference type="AlphaFoldDB" id="A0A085B964"/>
<dbReference type="STRING" id="421072.SAMN04488097_3506"/>
<dbReference type="RefSeq" id="WP_034978344.1">
    <property type="nucleotide sequence ID" value="NZ_FOFI01000005.1"/>
</dbReference>
<dbReference type="NCBIfam" id="TIGR04183">
    <property type="entry name" value="Por_Secre_tail"/>
    <property type="match status" value="1"/>
</dbReference>
<evidence type="ECO:0000259" key="3">
    <source>
        <dbReference type="Pfam" id="PF18962"/>
    </source>
</evidence>
<keyword evidence="5" id="KW-1185">Reference proteome</keyword>
<reference evidence="4 5" key="1">
    <citation type="submission" date="2014-07" db="EMBL/GenBank/DDBJ databases">
        <title>Epilithonimonas lactis LMG 22401 Genome.</title>
        <authorList>
            <person name="Pipes S.E."/>
            <person name="Stropko S.J."/>
        </authorList>
    </citation>
    <scope>NUCLEOTIDE SEQUENCE [LARGE SCALE GENOMIC DNA]</scope>
    <source>
        <strain evidence="4 5">LMG 24401</strain>
    </source>
</reference>
<feature type="chain" id="PRO_5001786623" description="Secretion system C-terminal sorting domain-containing protein" evidence="2">
    <location>
        <begin position="19"/>
        <end position="230"/>
    </location>
</feature>
<dbReference type="OrthoDB" id="1345084at2"/>
<comment type="caution">
    <text evidence="4">The sequence shown here is derived from an EMBL/GenBank/DDBJ whole genome shotgun (WGS) entry which is preliminary data.</text>
</comment>
<evidence type="ECO:0000256" key="2">
    <source>
        <dbReference type="SAM" id="SignalP"/>
    </source>
</evidence>
<organism evidence="4 5">
    <name type="scientific">Epilithonimonas lactis</name>
    <dbReference type="NCBI Taxonomy" id="421072"/>
    <lineage>
        <taxon>Bacteria</taxon>
        <taxon>Pseudomonadati</taxon>
        <taxon>Bacteroidota</taxon>
        <taxon>Flavobacteriia</taxon>
        <taxon>Flavobacteriales</taxon>
        <taxon>Weeksellaceae</taxon>
        <taxon>Chryseobacterium group</taxon>
        <taxon>Epilithonimonas</taxon>
    </lineage>
</organism>
<evidence type="ECO:0000256" key="1">
    <source>
        <dbReference type="ARBA" id="ARBA00022729"/>
    </source>
</evidence>
<dbReference type="EMBL" id="JPLY01000005">
    <property type="protein sequence ID" value="KFC19009.1"/>
    <property type="molecule type" value="Genomic_DNA"/>
</dbReference>
<proteinExistence type="predicted"/>
<gene>
    <name evidence="4" type="ORF">IO89_15935</name>
</gene>
<accession>A0A085B964</accession>
<dbReference type="Pfam" id="PF18962">
    <property type="entry name" value="Por_Secre_tail"/>
    <property type="match status" value="1"/>
</dbReference>
<dbReference type="Proteomes" id="UP000028623">
    <property type="component" value="Unassembled WGS sequence"/>
</dbReference>
<keyword evidence="1 2" id="KW-0732">Signal</keyword>
<protein>
    <recommendedName>
        <fullName evidence="3">Secretion system C-terminal sorting domain-containing protein</fullName>
    </recommendedName>
</protein>
<feature type="signal peptide" evidence="2">
    <location>
        <begin position="1"/>
        <end position="18"/>
    </location>
</feature>
<evidence type="ECO:0000313" key="5">
    <source>
        <dbReference type="Proteomes" id="UP000028623"/>
    </source>
</evidence>
<name>A0A085B964_9FLAO</name>
<sequence>MKKIYLLLTVMVAANAFAQDITFSGCPNLFETSNYVFTKQSTPDAYGKGIYITSPVTGDQPCGGLGTCEFKIQWNNTASRWEFLADEGDGTFAAPYLIYYNSTGSASAANPPSNSIGTWVENTAITNGDCGGNLTTSNSNLSGDVHTTTLGINDINSEKALLFPNPVVDYITVLGVANAKDYQIYGMSGQLVKSSKFDTKINVKDLQSGVYQLVITTADNKTHQFRFIKK</sequence>
<feature type="domain" description="Secretion system C-terminal sorting" evidence="3">
    <location>
        <begin position="162"/>
        <end position="223"/>
    </location>
</feature>
<dbReference type="eggNOG" id="ENOG502ZCKV">
    <property type="taxonomic scope" value="Bacteria"/>
</dbReference>
<dbReference type="InterPro" id="IPR026444">
    <property type="entry name" value="Secre_tail"/>
</dbReference>
<evidence type="ECO:0000313" key="4">
    <source>
        <dbReference type="EMBL" id="KFC19009.1"/>
    </source>
</evidence>